<dbReference type="Proteomes" id="UP000663879">
    <property type="component" value="Unassembled WGS sequence"/>
</dbReference>
<dbReference type="PRINTS" id="PR00019">
    <property type="entry name" value="LEURICHRPT"/>
</dbReference>
<dbReference type="InterPro" id="IPR003591">
    <property type="entry name" value="Leu-rich_rpt_typical-subtyp"/>
</dbReference>
<keyword evidence="5" id="KW-1185">Reference proteome</keyword>
<organism evidence="4 5">
    <name type="scientific">Brachionus calyciflorus</name>
    <dbReference type="NCBI Taxonomy" id="104777"/>
    <lineage>
        <taxon>Eukaryota</taxon>
        <taxon>Metazoa</taxon>
        <taxon>Spiralia</taxon>
        <taxon>Gnathifera</taxon>
        <taxon>Rotifera</taxon>
        <taxon>Eurotatoria</taxon>
        <taxon>Monogononta</taxon>
        <taxon>Pseudotrocha</taxon>
        <taxon>Ploima</taxon>
        <taxon>Brachionidae</taxon>
        <taxon>Brachionus</taxon>
    </lineage>
</organism>
<dbReference type="OrthoDB" id="1574204at2759"/>
<feature type="compositionally biased region" description="Basic and acidic residues" evidence="3">
    <location>
        <begin position="513"/>
        <end position="528"/>
    </location>
</feature>
<dbReference type="Gene3D" id="3.80.10.10">
    <property type="entry name" value="Ribonuclease Inhibitor"/>
    <property type="match status" value="2"/>
</dbReference>
<dbReference type="SUPFAM" id="SSF52058">
    <property type="entry name" value="L domain-like"/>
    <property type="match status" value="1"/>
</dbReference>
<sequence length="562" mass="64391">MSEFANLRMKKNAEIAEALSNFNKKDLYSWKPNNLIRSNVKLTNSPSNSNINNLSSPLFPAPPPKLKSLDSNLVIKRTTSLKDLDQKKTNLETRAATGNVKLKKLDFFLDKQEKLEKQKFGNEFLTSFKNQNNADLERPYLNSARDGYIKKYNKNCDIDSVIESIMKKDPLTLTEIDLSQFNLTSIHNLTKFKNLKILDLSCNKLTKLENLNFEKLIELRLFANQIESIEGLDQLKDLQSLQLQSNKIKSLDSKSLNQMKKLEFLRLDQNCIDSIKISDLASCSNLIYLNVSYNNLESLGFVNCLPNLEELCASNLRVKSLNDLDTNRLKKLTEIDLSNNQLNDSSLSCFKNIKTLTSLKISNNGLNSISNISQISSLRLLDISQNRVNRLEDLKYLTELETLDASVNQIQSREQIESLEDLFELSELMIKDNPLEMTRDEIIACLPRLNYLDDIPTDCFSLETNSQTKTKLDMTLIELDLSKFKSEIESLNQSFLKQFEEIKHNLDNIKIEKTNNSESKTDDSEKRSLSACSKQSSRRKLMDALYYSKQLGDNVEPECKTM</sequence>
<gene>
    <name evidence="4" type="ORF">OXX778_LOCUS14684</name>
</gene>
<reference evidence="4" key="1">
    <citation type="submission" date="2021-02" db="EMBL/GenBank/DDBJ databases">
        <authorList>
            <person name="Nowell W R."/>
        </authorList>
    </citation>
    <scope>NUCLEOTIDE SEQUENCE</scope>
    <source>
        <strain evidence="4">Ploen Becks lab</strain>
    </source>
</reference>
<evidence type="ECO:0000256" key="3">
    <source>
        <dbReference type="SAM" id="MobiDB-lite"/>
    </source>
</evidence>
<evidence type="ECO:0000313" key="5">
    <source>
        <dbReference type="Proteomes" id="UP000663879"/>
    </source>
</evidence>
<dbReference type="AlphaFoldDB" id="A0A814E917"/>
<keyword evidence="1" id="KW-0433">Leucine-rich repeat</keyword>
<dbReference type="SMART" id="SM00365">
    <property type="entry name" value="LRR_SD22"/>
    <property type="match status" value="10"/>
</dbReference>
<comment type="caution">
    <text evidence="4">The sequence shown here is derived from an EMBL/GenBank/DDBJ whole genome shotgun (WGS) entry which is preliminary data.</text>
</comment>
<keyword evidence="2" id="KW-0677">Repeat</keyword>
<dbReference type="Pfam" id="PF00560">
    <property type="entry name" value="LRR_1"/>
    <property type="match status" value="1"/>
</dbReference>
<protein>
    <submittedName>
        <fullName evidence="4">Uncharacterized protein</fullName>
    </submittedName>
</protein>
<evidence type="ECO:0000313" key="4">
    <source>
        <dbReference type="EMBL" id="CAF0966306.1"/>
    </source>
</evidence>
<dbReference type="PANTHER" id="PTHR46652">
    <property type="entry name" value="LEUCINE-RICH REPEAT AND IQ DOMAIN-CONTAINING PROTEIN 1-RELATED"/>
    <property type="match status" value="1"/>
</dbReference>
<dbReference type="PROSITE" id="PS51450">
    <property type="entry name" value="LRR"/>
    <property type="match status" value="6"/>
</dbReference>
<evidence type="ECO:0000256" key="1">
    <source>
        <dbReference type="ARBA" id="ARBA00022614"/>
    </source>
</evidence>
<dbReference type="EMBL" id="CAJNOC010003072">
    <property type="protein sequence ID" value="CAF0966306.1"/>
    <property type="molecule type" value="Genomic_DNA"/>
</dbReference>
<accession>A0A814E917</accession>
<dbReference type="Pfam" id="PF13855">
    <property type="entry name" value="LRR_8"/>
    <property type="match status" value="2"/>
</dbReference>
<evidence type="ECO:0000256" key="2">
    <source>
        <dbReference type="ARBA" id="ARBA00022737"/>
    </source>
</evidence>
<dbReference type="InterPro" id="IPR050836">
    <property type="entry name" value="SDS22/Internalin_LRR"/>
</dbReference>
<proteinExistence type="predicted"/>
<dbReference type="InterPro" id="IPR032675">
    <property type="entry name" value="LRR_dom_sf"/>
</dbReference>
<dbReference type="SMART" id="SM00369">
    <property type="entry name" value="LRR_TYP"/>
    <property type="match status" value="5"/>
</dbReference>
<feature type="region of interest" description="Disordered" evidence="3">
    <location>
        <begin position="513"/>
        <end position="535"/>
    </location>
</feature>
<dbReference type="PANTHER" id="PTHR46652:SF3">
    <property type="entry name" value="LEUCINE-RICH REPEAT-CONTAINING PROTEIN 9"/>
    <property type="match status" value="1"/>
</dbReference>
<dbReference type="InterPro" id="IPR001611">
    <property type="entry name" value="Leu-rich_rpt"/>
</dbReference>
<name>A0A814E917_9BILA</name>